<keyword evidence="5" id="KW-0653">Protein transport</keyword>
<feature type="region of interest" description="Disordered" evidence="9">
    <location>
        <begin position="160"/>
        <end position="183"/>
    </location>
</feature>
<dbReference type="Proteomes" id="UP001176960">
    <property type="component" value="Unassembled WGS sequence"/>
</dbReference>
<evidence type="ECO:0000256" key="9">
    <source>
        <dbReference type="SAM" id="MobiDB-lite"/>
    </source>
</evidence>
<evidence type="ECO:0000256" key="8">
    <source>
        <dbReference type="ARBA" id="ARBA00023136"/>
    </source>
</evidence>
<dbReference type="Pfam" id="PF02416">
    <property type="entry name" value="TatA_B_E"/>
    <property type="match status" value="1"/>
</dbReference>
<comment type="subcellular location">
    <subcellularLocation>
        <location evidence="1">Membrane</location>
        <topology evidence="1">Single-pass membrane protein</topology>
    </subcellularLocation>
</comment>
<evidence type="ECO:0000256" key="6">
    <source>
        <dbReference type="ARBA" id="ARBA00022989"/>
    </source>
</evidence>
<evidence type="ECO:0000256" key="4">
    <source>
        <dbReference type="ARBA" id="ARBA00022692"/>
    </source>
</evidence>
<dbReference type="PRINTS" id="PR01506">
    <property type="entry name" value="TATBPROTEIN"/>
</dbReference>
<dbReference type="GO" id="GO:0008320">
    <property type="term" value="F:protein transmembrane transporter activity"/>
    <property type="evidence" value="ECO:0007669"/>
    <property type="project" value="InterPro"/>
</dbReference>
<comment type="caution">
    <text evidence="10">The sequence shown here is derived from an EMBL/GenBank/DDBJ whole genome shotgun (WGS) entry which is preliminary data.</text>
</comment>
<dbReference type="InterPro" id="IPR003369">
    <property type="entry name" value="TatA/B/E"/>
</dbReference>
<keyword evidence="2" id="KW-0813">Transport</keyword>
<sequence>MFDFSWSEIALTVIVALVFIGPKDLPVALRTLSKGVKAIRRMASEFQSHVDEMVRDADLGEVRDQFRDLKTFNIRDRFDRAIDPDRSIVRSFEPPPSLSVPPSSYAPVAEVPVLEESVSAPAILPPALGRRLARERAKWYAPAIIPPPTVTHGRRRVSLGQYPDVTEPDAHTSGVAETEEGMR</sequence>
<reference evidence="10" key="1">
    <citation type="submission" date="2023-03" db="EMBL/GenBank/DDBJ databases">
        <authorList>
            <person name="Cleenwerck I."/>
        </authorList>
    </citation>
    <scope>NUCLEOTIDE SEQUENCE</scope>
    <source>
        <strain evidence="10">LMG 32879</strain>
    </source>
</reference>
<accession>A0AA35V9P9</accession>
<evidence type="ECO:0000256" key="5">
    <source>
        <dbReference type="ARBA" id="ARBA00022927"/>
    </source>
</evidence>
<evidence type="ECO:0000256" key="2">
    <source>
        <dbReference type="ARBA" id="ARBA00022448"/>
    </source>
</evidence>
<protein>
    <submittedName>
        <fullName evidence="10">Sec-independent protein translocase protein TatB</fullName>
    </submittedName>
</protein>
<evidence type="ECO:0000256" key="7">
    <source>
        <dbReference type="ARBA" id="ARBA00023010"/>
    </source>
</evidence>
<dbReference type="AlphaFoldDB" id="A0AA35V9P9"/>
<keyword evidence="11" id="KW-1185">Reference proteome</keyword>
<dbReference type="EMBL" id="CATKSH010000005">
    <property type="protein sequence ID" value="CAI9120319.1"/>
    <property type="molecule type" value="Genomic_DNA"/>
</dbReference>
<gene>
    <name evidence="10" type="primary">tatB</name>
    <name evidence="10" type="ORF">LMG32879_001151</name>
</gene>
<evidence type="ECO:0000256" key="1">
    <source>
        <dbReference type="ARBA" id="ARBA00004167"/>
    </source>
</evidence>
<dbReference type="Gene3D" id="1.20.5.3310">
    <property type="match status" value="1"/>
</dbReference>
<evidence type="ECO:0000313" key="11">
    <source>
        <dbReference type="Proteomes" id="UP001176960"/>
    </source>
</evidence>
<dbReference type="RefSeq" id="WP_289842559.1">
    <property type="nucleotide sequence ID" value="NZ_CATKSH010000005.1"/>
</dbReference>
<name>A0AA35V9P9_9PROT</name>
<keyword evidence="8" id="KW-0472">Membrane</keyword>
<dbReference type="GO" id="GO:0043953">
    <property type="term" value="P:protein transport by the Tat complex"/>
    <property type="evidence" value="ECO:0007669"/>
    <property type="project" value="InterPro"/>
</dbReference>
<organism evidence="10 11">
    <name type="scientific">Brytella acorum</name>
    <dbReference type="NCBI Taxonomy" id="2959299"/>
    <lineage>
        <taxon>Bacteria</taxon>
        <taxon>Pseudomonadati</taxon>
        <taxon>Pseudomonadota</taxon>
        <taxon>Alphaproteobacteria</taxon>
        <taxon>Acetobacterales</taxon>
        <taxon>Acetobacteraceae</taxon>
        <taxon>Brytella</taxon>
    </lineage>
</organism>
<keyword evidence="6" id="KW-1133">Transmembrane helix</keyword>
<dbReference type="InterPro" id="IPR018448">
    <property type="entry name" value="TatB"/>
</dbReference>
<evidence type="ECO:0000313" key="10">
    <source>
        <dbReference type="EMBL" id="CAI9120319.1"/>
    </source>
</evidence>
<dbReference type="GO" id="GO:0016020">
    <property type="term" value="C:membrane"/>
    <property type="evidence" value="ECO:0007669"/>
    <property type="project" value="InterPro"/>
</dbReference>
<proteinExistence type="predicted"/>
<dbReference type="NCBIfam" id="TIGR01410">
    <property type="entry name" value="tatB"/>
    <property type="match status" value="1"/>
</dbReference>
<keyword evidence="7" id="KW-0811">Translocation</keyword>
<keyword evidence="3" id="KW-1003">Cell membrane</keyword>
<keyword evidence="4" id="KW-0812">Transmembrane</keyword>
<evidence type="ECO:0000256" key="3">
    <source>
        <dbReference type="ARBA" id="ARBA00022475"/>
    </source>
</evidence>